<organism evidence="1 2">
    <name type="scientific">Rotaria socialis</name>
    <dbReference type="NCBI Taxonomy" id="392032"/>
    <lineage>
        <taxon>Eukaryota</taxon>
        <taxon>Metazoa</taxon>
        <taxon>Spiralia</taxon>
        <taxon>Gnathifera</taxon>
        <taxon>Rotifera</taxon>
        <taxon>Eurotatoria</taxon>
        <taxon>Bdelloidea</taxon>
        <taxon>Philodinida</taxon>
        <taxon>Philodinidae</taxon>
        <taxon>Rotaria</taxon>
    </lineage>
</organism>
<sequence length="155" mass="17006">STSTTTAAVTVSSVVVSAYWTFDTTVVDSYGVYNGELVNGTLYTSASATNMPYVGVGQALDLTATPFNSFMVSSPFFDLSNTSFTIEAWIYIKASSSDRGIFGQCSCSTCAYQCLYLIIRNNRLYIDFTSNHLSGSTILYNSTWYHIAFVYNYGT</sequence>
<feature type="non-terminal residue" evidence="1">
    <location>
        <position position="155"/>
    </location>
</feature>
<accession>A0A822B0S2</accession>
<name>A0A822B0S2_9BILA</name>
<comment type="caution">
    <text evidence="1">The sequence shown here is derived from an EMBL/GenBank/DDBJ whole genome shotgun (WGS) entry which is preliminary data.</text>
</comment>
<gene>
    <name evidence="1" type="ORF">QYT958_LOCUS39591</name>
</gene>
<dbReference type="Gene3D" id="2.60.120.200">
    <property type="match status" value="1"/>
</dbReference>
<dbReference type="InterPro" id="IPR013320">
    <property type="entry name" value="ConA-like_dom_sf"/>
</dbReference>
<evidence type="ECO:0000313" key="1">
    <source>
        <dbReference type="EMBL" id="CAF5016846.1"/>
    </source>
</evidence>
<evidence type="ECO:0008006" key="3">
    <source>
        <dbReference type="Google" id="ProtNLM"/>
    </source>
</evidence>
<feature type="non-terminal residue" evidence="1">
    <location>
        <position position="1"/>
    </location>
</feature>
<evidence type="ECO:0000313" key="2">
    <source>
        <dbReference type="Proteomes" id="UP000663848"/>
    </source>
</evidence>
<dbReference type="Proteomes" id="UP000663848">
    <property type="component" value="Unassembled WGS sequence"/>
</dbReference>
<protein>
    <recommendedName>
        <fullName evidence="3">LamG domain-containing protein</fullName>
    </recommendedName>
</protein>
<dbReference type="SUPFAM" id="SSF49899">
    <property type="entry name" value="Concanavalin A-like lectins/glucanases"/>
    <property type="match status" value="1"/>
</dbReference>
<reference evidence="1" key="1">
    <citation type="submission" date="2021-02" db="EMBL/GenBank/DDBJ databases">
        <authorList>
            <person name="Nowell W R."/>
        </authorList>
    </citation>
    <scope>NUCLEOTIDE SEQUENCE</scope>
</reference>
<proteinExistence type="predicted"/>
<dbReference type="AlphaFoldDB" id="A0A822B0S2"/>
<dbReference type="Pfam" id="PF13385">
    <property type="entry name" value="Laminin_G_3"/>
    <property type="match status" value="1"/>
</dbReference>
<dbReference type="EMBL" id="CAJOBR010037441">
    <property type="protein sequence ID" value="CAF5016846.1"/>
    <property type="molecule type" value="Genomic_DNA"/>
</dbReference>